<comment type="caution">
    <text evidence="1">The sequence shown here is derived from an EMBL/GenBank/DDBJ whole genome shotgun (WGS) entry which is preliminary data.</text>
</comment>
<organism evidence="1 2">
    <name type="scientific">Pseudonocardia ailaonensis</name>
    <dbReference type="NCBI Taxonomy" id="367279"/>
    <lineage>
        <taxon>Bacteria</taxon>
        <taxon>Bacillati</taxon>
        <taxon>Actinomycetota</taxon>
        <taxon>Actinomycetes</taxon>
        <taxon>Pseudonocardiales</taxon>
        <taxon>Pseudonocardiaceae</taxon>
        <taxon>Pseudonocardia</taxon>
    </lineage>
</organism>
<protein>
    <submittedName>
        <fullName evidence="1">Carboxymuconolactone decarboxylase family protein</fullName>
    </submittedName>
</protein>
<accession>A0ABN2N4S3</accession>
<evidence type="ECO:0000313" key="2">
    <source>
        <dbReference type="Proteomes" id="UP001500449"/>
    </source>
</evidence>
<sequence length="200" mass="21963">MSAVTPGLVPMLSVEEGARVGGAIGMRPEMANIHFYRVLLNSPHVGLVENHINDEILWKGLLAKRPEANRYRELAIMRVGWVSGCEYMWAHHYAPTVDKELPGHRPDNVMGVREGASYAGFDEGEKTVMTAVDEMVKQGRVSADTVTKLRSHLESDGELVELVWVIAVWNGLSSIMKSLETPLEPGYEAWAPDGVGPTGV</sequence>
<dbReference type="RefSeq" id="WP_344417446.1">
    <property type="nucleotide sequence ID" value="NZ_BAAAQK010000009.1"/>
</dbReference>
<dbReference type="SUPFAM" id="SSF69118">
    <property type="entry name" value="AhpD-like"/>
    <property type="match status" value="1"/>
</dbReference>
<evidence type="ECO:0000313" key="1">
    <source>
        <dbReference type="EMBL" id="GAA1850413.1"/>
    </source>
</evidence>
<dbReference type="Proteomes" id="UP001500449">
    <property type="component" value="Unassembled WGS sequence"/>
</dbReference>
<keyword evidence="2" id="KW-1185">Reference proteome</keyword>
<proteinExistence type="predicted"/>
<dbReference type="InterPro" id="IPR029032">
    <property type="entry name" value="AhpD-like"/>
</dbReference>
<dbReference type="PANTHER" id="PTHR34846">
    <property type="entry name" value="4-CARBOXYMUCONOLACTONE DECARBOXYLASE FAMILY PROTEIN (AFU_ORTHOLOGUE AFUA_6G11590)"/>
    <property type="match status" value="1"/>
</dbReference>
<gene>
    <name evidence="1" type="ORF">GCM10009836_32780</name>
</gene>
<dbReference type="EMBL" id="BAAAQK010000009">
    <property type="protein sequence ID" value="GAA1850413.1"/>
    <property type="molecule type" value="Genomic_DNA"/>
</dbReference>
<dbReference type="Gene3D" id="1.20.1290.10">
    <property type="entry name" value="AhpD-like"/>
    <property type="match status" value="1"/>
</dbReference>
<dbReference type="PANTHER" id="PTHR34846:SF11">
    <property type="entry name" value="4-CARBOXYMUCONOLACTONE DECARBOXYLASE FAMILY PROTEIN (AFU_ORTHOLOGUE AFUA_6G11590)"/>
    <property type="match status" value="1"/>
</dbReference>
<reference evidence="1 2" key="1">
    <citation type="journal article" date="2019" name="Int. J. Syst. Evol. Microbiol.">
        <title>The Global Catalogue of Microorganisms (GCM) 10K type strain sequencing project: providing services to taxonomists for standard genome sequencing and annotation.</title>
        <authorList>
            <consortium name="The Broad Institute Genomics Platform"/>
            <consortium name="The Broad Institute Genome Sequencing Center for Infectious Disease"/>
            <person name="Wu L."/>
            <person name="Ma J."/>
        </authorList>
    </citation>
    <scope>NUCLEOTIDE SEQUENCE [LARGE SCALE GENOMIC DNA]</scope>
    <source>
        <strain evidence="1 2">JCM 16009</strain>
    </source>
</reference>
<name>A0ABN2N4S3_9PSEU</name>